<evidence type="ECO:0000256" key="1">
    <source>
        <dbReference type="ARBA" id="ARBA00009447"/>
    </source>
</evidence>
<comment type="similarity">
    <text evidence="1">Belongs to the SEC6 family.</text>
</comment>
<dbReference type="Gene3D" id="1.10.357.50">
    <property type="match status" value="1"/>
</dbReference>
<dbReference type="GeneID" id="28723207"/>
<accession>A0A0X8HR96</accession>
<evidence type="ECO:0000313" key="4">
    <source>
        <dbReference type="EMBL" id="AMD19977.1"/>
    </source>
</evidence>
<dbReference type="RefSeq" id="XP_017986973.1">
    <property type="nucleotide sequence ID" value="XM_018131139.1"/>
</dbReference>
<dbReference type="EMBL" id="CP014243">
    <property type="protein sequence ID" value="AMD19977.1"/>
    <property type="molecule type" value="Genomic_DNA"/>
</dbReference>
<dbReference type="PANTHER" id="PTHR21292:SF1">
    <property type="entry name" value="EXOCYST COMPLEX COMPONENT 3"/>
    <property type="match status" value="1"/>
</dbReference>
<organism evidence="4 5">
    <name type="scientific">Eremothecium sinecaudum</name>
    <dbReference type="NCBI Taxonomy" id="45286"/>
    <lineage>
        <taxon>Eukaryota</taxon>
        <taxon>Fungi</taxon>
        <taxon>Dikarya</taxon>
        <taxon>Ascomycota</taxon>
        <taxon>Saccharomycotina</taxon>
        <taxon>Saccharomycetes</taxon>
        <taxon>Saccharomycetales</taxon>
        <taxon>Saccharomycetaceae</taxon>
        <taxon>Eremothecium</taxon>
    </lineage>
</organism>
<evidence type="ECO:0000256" key="3">
    <source>
        <dbReference type="ARBA" id="ARBA00022483"/>
    </source>
</evidence>
<dbReference type="Proteomes" id="UP000243052">
    <property type="component" value="Chromosome iii"/>
</dbReference>
<proteinExistence type="inferred from homology"/>
<evidence type="ECO:0000256" key="2">
    <source>
        <dbReference type="ARBA" id="ARBA00022448"/>
    </source>
</evidence>
<dbReference type="GO" id="GO:0006887">
    <property type="term" value="P:exocytosis"/>
    <property type="evidence" value="ECO:0007669"/>
    <property type="project" value="UniProtKB-KW"/>
</dbReference>
<dbReference type="PANTHER" id="PTHR21292">
    <property type="entry name" value="EXOCYST COMPLEX COMPONENT SEC6-RELATED"/>
    <property type="match status" value="1"/>
</dbReference>
<dbReference type="Pfam" id="PF06046">
    <property type="entry name" value="Sec6"/>
    <property type="match status" value="1"/>
</dbReference>
<reference evidence="4 5" key="1">
    <citation type="submission" date="2016-01" db="EMBL/GenBank/DDBJ databases">
        <title>Genome sequence of the yeast Holleya sinecauda.</title>
        <authorList>
            <person name="Dietrich F.S."/>
        </authorList>
    </citation>
    <scope>NUCLEOTIDE SEQUENCE [LARGE SCALE GENOMIC DNA]</scope>
    <source>
        <strain evidence="4 5">ATCC 58844</strain>
    </source>
</reference>
<dbReference type="AlphaFoldDB" id="A0A0X8HR96"/>
<evidence type="ECO:0000313" key="5">
    <source>
        <dbReference type="Proteomes" id="UP000243052"/>
    </source>
</evidence>
<keyword evidence="5" id="KW-1185">Reference proteome</keyword>
<dbReference type="FunFam" id="1.10.357.50:FF:000006">
    <property type="entry name" value="Exocyst complex component sec6"/>
    <property type="match status" value="1"/>
</dbReference>
<dbReference type="InterPro" id="IPR042532">
    <property type="entry name" value="EXOC3/Sec6_C"/>
</dbReference>
<protein>
    <submittedName>
        <fullName evidence="4">HCL174Cp</fullName>
    </submittedName>
</protein>
<dbReference type="GO" id="GO:0000149">
    <property type="term" value="F:SNARE binding"/>
    <property type="evidence" value="ECO:0007669"/>
    <property type="project" value="TreeGrafter"/>
</dbReference>
<keyword evidence="3" id="KW-0268">Exocytosis</keyword>
<dbReference type="OrthoDB" id="190098at2759"/>
<gene>
    <name evidence="4" type="ORF">AW171_hschr31844</name>
</gene>
<dbReference type="GO" id="GO:0000145">
    <property type="term" value="C:exocyst"/>
    <property type="evidence" value="ECO:0007669"/>
    <property type="project" value="InterPro"/>
</dbReference>
<keyword evidence="2" id="KW-0813">Transport</keyword>
<sequence length="796" mass="92794">MEGLAMQRISDFIKDDSNLENLAQIKEQIKKEKSTVEYQLTKLSKSRYGEIQKCLETISNSTVVVDALREKLRSIDRLSKENKYSIKSYEVFNKVTRIHELISRTTDIYNKIVNFGDFCNMIDVFLNENFSQDLLETGCPRLLEIHFMLNRARDFCDQMTIFANVSTEDVQRTVKRVFAKLPGQIEKFDDLMTSIIYDLLEGARKENCSLLIRFFKVIDFEIREDQKIIQTRLIIKNKELEMESNRVKKLPSKLARLDENLEPKIIEYPTDQALFEEIMNGTIQTRTNARGYKQFLFNAIDQAIKDLFEDVRKEYSGSRRFEVLDNLDWVFNDLVIAKDHLSKFSPADLDMFSKYYDSYYKELNRLVLELINSEPESAVILHILDFDKMFMSTLKKDFGFSKEQAVSIIGEKEKEKLLQDYLNLIVSKMGEWLRNLEATELSLFEQRTSPPHTDSENLLFLDGTKTCFQMFTQQVEVAAGSGQAKILVGVVERFCELMSQRQSNWMRTIGKEVKKCIQYNRKYEENPESIKKEDESAGGLVEYLVAVANDQMKAADYAVAISQKYGSMVSKVHERTIINHIEQTLDGFAEVAKCSTNGLVILIFDDLRKPYSELFSKSWYTGNQAQQISDTLFEYLSDIRSQMNPFVYSTLVESIIEETILKFIHALKFDHVFKTKQNKFLECMKRDFEIFYKLFIQFVPNEEKHIIDEKFKLMEFFMDFSCSPVDIIIETWVQCLDVYWDTPLEFLQSILKCRKGLDSTSIKQLTAQAQAIANDPARLDAIKSQDLQPTFISRFK</sequence>
<dbReference type="Gene3D" id="1.10.357.70">
    <property type="entry name" value="Exocyst complex component Sec6, C-terminal domain"/>
    <property type="match status" value="1"/>
</dbReference>
<dbReference type="STRING" id="45286.A0A0X8HR96"/>
<name>A0A0X8HR96_9SACH</name>
<dbReference type="InterPro" id="IPR010326">
    <property type="entry name" value="EXOC3/Sec6"/>
</dbReference>
<dbReference type="GO" id="GO:0051601">
    <property type="term" value="P:exocyst localization"/>
    <property type="evidence" value="ECO:0007669"/>
    <property type="project" value="TreeGrafter"/>
</dbReference>